<name>A0ABS7F3Z7_9PROT</name>
<evidence type="ECO:0000313" key="2">
    <source>
        <dbReference type="EMBL" id="MBW8270299.1"/>
    </source>
</evidence>
<keyword evidence="3" id="KW-1185">Reference proteome</keyword>
<keyword evidence="1" id="KW-0472">Membrane</keyword>
<reference evidence="2 3" key="1">
    <citation type="submission" date="2021-08" db="EMBL/GenBank/DDBJ databases">
        <title>Caldovatus sediminis gen. nov., sp. nov., a moderately thermophilic bacterium isolated from a hot spring.</title>
        <authorList>
            <person name="Hu C.-J."/>
            <person name="Li W.-J."/>
            <person name="Xian W.-D."/>
        </authorList>
    </citation>
    <scope>NUCLEOTIDE SEQUENCE [LARGE SCALE GENOMIC DNA]</scope>
    <source>
        <strain evidence="2 3">SYSU G05006</strain>
    </source>
</reference>
<evidence type="ECO:0000256" key="1">
    <source>
        <dbReference type="SAM" id="Phobius"/>
    </source>
</evidence>
<sequence>MLGFATVSTAMGATASALSRLLADHRDALAAGAVLLRFGLHLAGALRIPVLDYQRRFHPRRRPVSPLGAYAVGPAFGWRPASGRFWRGS</sequence>
<dbReference type="Proteomes" id="UP001519924">
    <property type="component" value="Unassembled WGS sequence"/>
</dbReference>
<proteinExistence type="predicted"/>
<gene>
    <name evidence="2" type="ORF">K1J50_12475</name>
</gene>
<keyword evidence="1" id="KW-0812">Transmembrane</keyword>
<protein>
    <submittedName>
        <fullName evidence="2">Uncharacterized protein</fullName>
    </submittedName>
</protein>
<organism evidence="2 3">
    <name type="scientific">Caldovatus aquaticus</name>
    <dbReference type="NCBI Taxonomy" id="2865671"/>
    <lineage>
        <taxon>Bacteria</taxon>
        <taxon>Pseudomonadati</taxon>
        <taxon>Pseudomonadota</taxon>
        <taxon>Alphaproteobacteria</taxon>
        <taxon>Acetobacterales</taxon>
        <taxon>Roseomonadaceae</taxon>
        <taxon>Caldovatus</taxon>
    </lineage>
</organism>
<evidence type="ECO:0000313" key="3">
    <source>
        <dbReference type="Proteomes" id="UP001519924"/>
    </source>
</evidence>
<comment type="caution">
    <text evidence="2">The sequence shown here is derived from an EMBL/GenBank/DDBJ whole genome shotgun (WGS) entry which is preliminary data.</text>
</comment>
<accession>A0ABS7F3Z7</accession>
<feature type="transmembrane region" description="Helical" evidence="1">
    <location>
        <begin position="29"/>
        <end position="51"/>
    </location>
</feature>
<dbReference type="RefSeq" id="WP_220118041.1">
    <property type="nucleotide sequence ID" value="NZ_JAHZUY010000035.1"/>
</dbReference>
<keyword evidence="1" id="KW-1133">Transmembrane helix</keyword>
<dbReference type="EMBL" id="JAHZUY010000035">
    <property type="protein sequence ID" value="MBW8270299.1"/>
    <property type="molecule type" value="Genomic_DNA"/>
</dbReference>